<name>A0ABD0J4I9_9CAEN</name>
<reference evidence="1 2" key="1">
    <citation type="journal article" date="2023" name="Sci. Data">
        <title>Genome assembly of the Korean intertidal mud-creeper Batillaria attramentaria.</title>
        <authorList>
            <person name="Patra A.K."/>
            <person name="Ho P.T."/>
            <person name="Jun S."/>
            <person name="Lee S.J."/>
            <person name="Kim Y."/>
            <person name="Won Y.J."/>
        </authorList>
    </citation>
    <scope>NUCLEOTIDE SEQUENCE [LARGE SCALE GENOMIC DNA]</scope>
    <source>
        <strain evidence="1">Wonlab-2016</strain>
    </source>
</reference>
<dbReference type="EMBL" id="JACVVK020000659">
    <property type="protein sequence ID" value="KAK7459420.1"/>
    <property type="molecule type" value="Genomic_DNA"/>
</dbReference>
<gene>
    <name evidence="1" type="ORF">BaRGS_00039015</name>
</gene>
<keyword evidence="2" id="KW-1185">Reference proteome</keyword>
<evidence type="ECO:0000313" key="2">
    <source>
        <dbReference type="Proteomes" id="UP001519460"/>
    </source>
</evidence>
<protein>
    <submittedName>
        <fullName evidence="1">Uncharacterized protein</fullName>
    </submittedName>
</protein>
<dbReference type="AlphaFoldDB" id="A0ABD0J4I9"/>
<comment type="caution">
    <text evidence="1">The sequence shown here is derived from an EMBL/GenBank/DDBJ whole genome shotgun (WGS) entry which is preliminary data.</text>
</comment>
<organism evidence="1 2">
    <name type="scientific">Batillaria attramentaria</name>
    <dbReference type="NCBI Taxonomy" id="370345"/>
    <lineage>
        <taxon>Eukaryota</taxon>
        <taxon>Metazoa</taxon>
        <taxon>Spiralia</taxon>
        <taxon>Lophotrochozoa</taxon>
        <taxon>Mollusca</taxon>
        <taxon>Gastropoda</taxon>
        <taxon>Caenogastropoda</taxon>
        <taxon>Sorbeoconcha</taxon>
        <taxon>Cerithioidea</taxon>
        <taxon>Batillariidae</taxon>
        <taxon>Batillaria</taxon>
    </lineage>
</organism>
<accession>A0ABD0J4I9</accession>
<evidence type="ECO:0000313" key="1">
    <source>
        <dbReference type="EMBL" id="KAK7459420.1"/>
    </source>
</evidence>
<proteinExistence type="predicted"/>
<sequence length="105" mass="11183">MPVKAAPEQRVLTTSGRADLHVVLGGQRDAALLSTSLPTVSGSLRSVSGESTGADDFPRVNICFRCNARSVGTSFYRNLSCTSKHAKLSVTKGKENGFLVEKENV</sequence>
<dbReference type="Proteomes" id="UP001519460">
    <property type="component" value="Unassembled WGS sequence"/>
</dbReference>